<evidence type="ECO:0000313" key="2">
    <source>
        <dbReference type="Proteomes" id="UP000005239"/>
    </source>
</evidence>
<dbReference type="EnsemblMetazoa" id="PPA46298.1">
    <property type="protein sequence ID" value="PPA46298.1"/>
    <property type="gene ID" value="WBGene00284667"/>
</dbReference>
<sequence>MIKPSLNSNSTSFESVGFEFKISKKMVLQEEGAMFIFVFCGVFTLMLLVILVLVCKHLLKKSTRREQAVADIVIHFLMRSIASGFFGEGLNI</sequence>
<organism evidence="1 2">
    <name type="scientific">Pristionchus pacificus</name>
    <name type="common">Parasitic nematode worm</name>
    <dbReference type="NCBI Taxonomy" id="54126"/>
    <lineage>
        <taxon>Eukaryota</taxon>
        <taxon>Metazoa</taxon>
        <taxon>Ecdysozoa</taxon>
        <taxon>Nematoda</taxon>
        <taxon>Chromadorea</taxon>
        <taxon>Rhabditida</taxon>
        <taxon>Rhabditina</taxon>
        <taxon>Diplogasteromorpha</taxon>
        <taxon>Diplogasteroidea</taxon>
        <taxon>Neodiplogasteridae</taxon>
        <taxon>Pristionchus</taxon>
    </lineage>
</organism>
<reference evidence="2" key="1">
    <citation type="journal article" date="2008" name="Nat. Genet.">
        <title>The Pristionchus pacificus genome provides a unique perspective on nematode lifestyle and parasitism.</title>
        <authorList>
            <person name="Dieterich C."/>
            <person name="Clifton S.W."/>
            <person name="Schuster L.N."/>
            <person name="Chinwalla A."/>
            <person name="Delehaunty K."/>
            <person name="Dinkelacker I."/>
            <person name="Fulton L."/>
            <person name="Fulton R."/>
            <person name="Godfrey J."/>
            <person name="Minx P."/>
            <person name="Mitreva M."/>
            <person name="Roeseler W."/>
            <person name="Tian H."/>
            <person name="Witte H."/>
            <person name="Yang S.P."/>
            <person name="Wilson R.K."/>
            <person name="Sommer R.J."/>
        </authorList>
    </citation>
    <scope>NUCLEOTIDE SEQUENCE [LARGE SCALE GENOMIC DNA]</scope>
    <source>
        <strain evidence="2">PS312</strain>
    </source>
</reference>
<evidence type="ECO:0000313" key="1">
    <source>
        <dbReference type="EnsemblMetazoa" id="PPA46298.1"/>
    </source>
</evidence>
<name>A0A2A6CH52_PRIPA</name>
<reference evidence="1" key="2">
    <citation type="submission" date="2022-06" db="UniProtKB">
        <authorList>
            <consortium name="EnsemblMetazoa"/>
        </authorList>
    </citation>
    <scope>IDENTIFICATION</scope>
    <source>
        <strain evidence="1">PS312</strain>
    </source>
</reference>
<dbReference type="Proteomes" id="UP000005239">
    <property type="component" value="Unassembled WGS sequence"/>
</dbReference>
<proteinExistence type="predicted"/>
<protein>
    <submittedName>
        <fullName evidence="1">Uncharacterized protein</fullName>
    </submittedName>
</protein>
<dbReference type="AlphaFoldDB" id="A0A2A6CH52"/>
<keyword evidence="2" id="KW-1185">Reference proteome</keyword>
<accession>A0A8R1Z278</accession>
<accession>A0A2A6CH52</accession>
<gene>
    <name evidence="1" type="primary">WBGene00284667</name>
</gene>